<name>A0ABQ5EAZ6_9ASTR</name>
<gene>
    <name evidence="2" type="ORF">Tco_0974226</name>
</gene>
<dbReference type="EMBL" id="BQNB010016121">
    <property type="protein sequence ID" value="GJT48069.1"/>
    <property type="molecule type" value="Genomic_DNA"/>
</dbReference>
<organism evidence="2 3">
    <name type="scientific">Tanacetum coccineum</name>
    <dbReference type="NCBI Taxonomy" id="301880"/>
    <lineage>
        <taxon>Eukaryota</taxon>
        <taxon>Viridiplantae</taxon>
        <taxon>Streptophyta</taxon>
        <taxon>Embryophyta</taxon>
        <taxon>Tracheophyta</taxon>
        <taxon>Spermatophyta</taxon>
        <taxon>Magnoliopsida</taxon>
        <taxon>eudicotyledons</taxon>
        <taxon>Gunneridae</taxon>
        <taxon>Pentapetalae</taxon>
        <taxon>asterids</taxon>
        <taxon>campanulids</taxon>
        <taxon>Asterales</taxon>
        <taxon>Asteraceae</taxon>
        <taxon>Asteroideae</taxon>
        <taxon>Anthemideae</taxon>
        <taxon>Anthemidinae</taxon>
        <taxon>Tanacetum</taxon>
    </lineage>
</organism>
<dbReference type="Proteomes" id="UP001151760">
    <property type="component" value="Unassembled WGS sequence"/>
</dbReference>
<proteinExistence type="predicted"/>
<protein>
    <submittedName>
        <fullName evidence="2">Uncharacterized protein</fullName>
    </submittedName>
</protein>
<reference evidence="2" key="2">
    <citation type="submission" date="2022-01" db="EMBL/GenBank/DDBJ databases">
        <authorList>
            <person name="Yamashiro T."/>
            <person name="Shiraishi A."/>
            <person name="Satake H."/>
            <person name="Nakayama K."/>
        </authorList>
    </citation>
    <scope>NUCLEOTIDE SEQUENCE</scope>
</reference>
<feature type="compositionally biased region" description="Acidic residues" evidence="1">
    <location>
        <begin position="19"/>
        <end position="50"/>
    </location>
</feature>
<feature type="region of interest" description="Disordered" evidence="1">
    <location>
        <begin position="1"/>
        <end position="74"/>
    </location>
</feature>
<accession>A0ABQ5EAZ6</accession>
<reference evidence="2" key="1">
    <citation type="journal article" date="2022" name="Int. J. Mol. Sci.">
        <title>Draft Genome of Tanacetum Coccineum: Genomic Comparison of Closely Related Tanacetum-Family Plants.</title>
        <authorList>
            <person name="Yamashiro T."/>
            <person name="Shiraishi A."/>
            <person name="Nakayama K."/>
            <person name="Satake H."/>
        </authorList>
    </citation>
    <scope>NUCLEOTIDE SEQUENCE</scope>
</reference>
<comment type="caution">
    <text evidence="2">The sequence shown here is derived from an EMBL/GenBank/DDBJ whole genome shotgun (WGS) entry which is preliminary data.</text>
</comment>
<evidence type="ECO:0000313" key="3">
    <source>
        <dbReference type="Proteomes" id="UP001151760"/>
    </source>
</evidence>
<evidence type="ECO:0000256" key="1">
    <source>
        <dbReference type="SAM" id="MobiDB-lite"/>
    </source>
</evidence>
<sequence>MQKGFSASYDKWTSHRECSDDDEYVSSDDEEGGEGYDNMNDADDDFDEMFDNIGQSKWGNNWKTSGESSSTRDKDLESLRRLLDDSNQDLYKGCKNYSKKALPTPSFVPKNYYEAKTYIRDLGFKRWFKVWGDSSVSWLLCHAGLCVAGVHGGCERSVGVVVGPGMRYTVRRAGDVSAGVGQRYGEGGCAEGGLEVGGVLGHHLGDRG</sequence>
<feature type="compositionally biased region" description="Polar residues" evidence="1">
    <location>
        <begin position="53"/>
        <end position="69"/>
    </location>
</feature>
<keyword evidence="3" id="KW-1185">Reference proteome</keyword>
<evidence type="ECO:0000313" key="2">
    <source>
        <dbReference type="EMBL" id="GJT48069.1"/>
    </source>
</evidence>